<keyword evidence="13" id="KW-0670">Pyruvate</keyword>
<dbReference type="InterPro" id="IPR008279">
    <property type="entry name" value="PEP-util_enz_mobile_dom"/>
</dbReference>
<dbReference type="InterPro" id="IPR036637">
    <property type="entry name" value="Phosphohistidine_dom_sf"/>
</dbReference>
<keyword evidence="7" id="KW-0418">Kinase</keyword>
<dbReference type="SMART" id="SM00322">
    <property type="entry name" value="KH"/>
    <property type="match status" value="3"/>
</dbReference>
<dbReference type="EMBL" id="CAMXCT020003562">
    <property type="protein sequence ID" value="CAL1158495.1"/>
    <property type="molecule type" value="Genomic_DNA"/>
</dbReference>
<dbReference type="Gene3D" id="1.10.189.10">
    <property type="entry name" value="Pyruvate Phosphate Dikinase, domain 2"/>
    <property type="match status" value="1"/>
</dbReference>
<dbReference type="PANTHER" id="PTHR22931:SF9">
    <property type="entry name" value="PYRUVATE, PHOSPHATE DIKINASE 1, CHLOROPLASTIC"/>
    <property type="match status" value="1"/>
</dbReference>
<dbReference type="GO" id="GO:0005524">
    <property type="term" value="F:ATP binding"/>
    <property type="evidence" value="ECO:0007669"/>
    <property type="project" value="UniProtKB-KW"/>
</dbReference>
<name>A0A9P1D7C0_9DINO</name>
<evidence type="ECO:0000256" key="7">
    <source>
        <dbReference type="ARBA" id="ARBA00022777"/>
    </source>
</evidence>
<accession>A0A9P1D7C0</accession>
<dbReference type="OrthoDB" id="275161at2759"/>
<dbReference type="Gene3D" id="3.30.470.20">
    <property type="entry name" value="ATP-grasp fold, B domain"/>
    <property type="match status" value="1"/>
</dbReference>
<evidence type="ECO:0000256" key="9">
    <source>
        <dbReference type="ARBA" id="ARBA00022842"/>
    </source>
</evidence>
<reference evidence="11" key="1">
    <citation type="submission" date="2022-10" db="EMBL/GenBank/DDBJ databases">
        <authorList>
            <person name="Chen Y."/>
            <person name="Dougan E. K."/>
            <person name="Chan C."/>
            <person name="Rhodes N."/>
            <person name="Thang M."/>
        </authorList>
    </citation>
    <scope>NUCLEOTIDE SEQUENCE</scope>
</reference>
<keyword evidence="8" id="KW-0067">ATP-binding</keyword>
<keyword evidence="14" id="KW-1185">Reference proteome</keyword>
<dbReference type="EMBL" id="CAMXCT010003562">
    <property type="protein sequence ID" value="CAI4005120.1"/>
    <property type="molecule type" value="Genomic_DNA"/>
</dbReference>
<comment type="cofactor">
    <cofactor evidence="1">
        <name>Mg(2+)</name>
        <dbReference type="ChEBI" id="CHEBI:18420"/>
    </cofactor>
</comment>
<dbReference type="InterPro" id="IPR040442">
    <property type="entry name" value="Pyrv_kinase-like_dom_sf"/>
</dbReference>
<keyword evidence="5" id="KW-0479">Metal-binding</keyword>
<evidence type="ECO:0000256" key="2">
    <source>
        <dbReference type="ARBA" id="ARBA00007837"/>
    </source>
</evidence>
<dbReference type="EC" id="2.7.9.1" evidence="3"/>
<dbReference type="SUPFAM" id="SSF56059">
    <property type="entry name" value="Glutathione synthetase ATP-binding domain-like"/>
    <property type="match status" value="1"/>
</dbReference>
<dbReference type="InterPro" id="IPR004087">
    <property type="entry name" value="KH_dom"/>
</dbReference>
<dbReference type="GO" id="GO:0003723">
    <property type="term" value="F:RNA binding"/>
    <property type="evidence" value="ECO:0007669"/>
    <property type="project" value="InterPro"/>
</dbReference>
<keyword evidence="4" id="KW-0808">Transferase</keyword>
<dbReference type="PROSITE" id="PS00370">
    <property type="entry name" value="PEP_ENZYMES_PHOS_SITE"/>
    <property type="match status" value="1"/>
</dbReference>
<organism evidence="11">
    <name type="scientific">Cladocopium goreaui</name>
    <dbReference type="NCBI Taxonomy" id="2562237"/>
    <lineage>
        <taxon>Eukaryota</taxon>
        <taxon>Sar</taxon>
        <taxon>Alveolata</taxon>
        <taxon>Dinophyceae</taxon>
        <taxon>Suessiales</taxon>
        <taxon>Symbiodiniaceae</taxon>
        <taxon>Cladocopium</taxon>
    </lineage>
</organism>
<dbReference type="Gene3D" id="3.30.1490.20">
    <property type="entry name" value="ATP-grasp fold, A domain"/>
    <property type="match status" value="1"/>
</dbReference>
<dbReference type="InterPro" id="IPR002192">
    <property type="entry name" value="PPDK_AMP/ATP-bd"/>
</dbReference>
<dbReference type="SUPFAM" id="SSF52009">
    <property type="entry name" value="Phosphohistidine domain"/>
    <property type="match status" value="1"/>
</dbReference>
<feature type="domain" description="K Homology" evidence="10">
    <location>
        <begin position="886"/>
        <end position="970"/>
    </location>
</feature>
<dbReference type="SUPFAM" id="SSF51621">
    <property type="entry name" value="Phosphoenolpyruvate/pyruvate domain"/>
    <property type="match status" value="1"/>
</dbReference>
<comment type="caution">
    <text evidence="11">The sequence shown here is derived from an EMBL/GenBank/DDBJ whole genome shotgun (WGS) entry which is preliminary data.</text>
</comment>
<dbReference type="Pfam" id="PF02896">
    <property type="entry name" value="PEP-utilizers_C"/>
    <property type="match status" value="1"/>
</dbReference>
<dbReference type="Pfam" id="PF00391">
    <property type="entry name" value="PEP-utilizers"/>
    <property type="match status" value="1"/>
</dbReference>
<dbReference type="PANTHER" id="PTHR22931">
    <property type="entry name" value="PHOSPHOENOLPYRUVATE DIKINASE-RELATED"/>
    <property type="match status" value="1"/>
</dbReference>
<evidence type="ECO:0000256" key="4">
    <source>
        <dbReference type="ARBA" id="ARBA00022679"/>
    </source>
</evidence>
<dbReference type="InterPro" id="IPR013815">
    <property type="entry name" value="ATP_grasp_subdomain_1"/>
</dbReference>
<dbReference type="InterPro" id="IPR000121">
    <property type="entry name" value="PEP_util_C"/>
</dbReference>
<dbReference type="SUPFAM" id="SSF54791">
    <property type="entry name" value="Eukaryotic type KH-domain (KH-domain type I)"/>
    <property type="match status" value="1"/>
</dbReference>
<evidence type="ECO:0000256" key="8">
    <source>
        <dbReference type="ARBA" id="ARBA00022840"/>
    </source>
</evidence>
<dbReference type="InterPro" id="IPR015813">
    <property type="entry name" value="Pyrv/PenolPyrv_kinase-like_dom"/>
</dbReference>
<evidence type="ECO:0000259" key="10">
    <source>
        <dbReference type="SMART" id="SM00322"/>
    </source>
</evidence>
<evidence type="ECO:0000313" key="11">
    <source>
        <dbReference type="EMBL" id="CAI4005120.1"/>
    </source>
</evidence>
<dbReference type="NCBIfam" id="TIGR01828">
    <property type="entry name" value="pyru_phos_dikin"/>
    <property type="match status" value="1"/>
</dbReference>
<dbReference type="Gene3D" id="3.20.20.60">
    <property type="entry name" value="Phosphoenolpyruvate-binding domains"/>
    <property type="match status" value="2"/>
</dbReference>
<dbReference type="Gene3D" id="3.50.30.10">
    <property type="entry name" value="Phosphohistidine domain"/>
    <property type="match status" value="1"/>
</dbReference>
<protein>
    <recommendedName>
        <fullName evidence="3">pyruvate, phosphate dikinase</fullName>
        <ecNumber evidence="3">2.7.9.1</ecNumber>
    </recommendedName>
</protein>
<sequence>MAKWVYDFGDGKADGRAEMKNLLGGKGANLAEMASIGLPVPPGFTLTTEVCTHFYQNDCQYPKELEQQVEKALNLVETRTGRKFGDSINPLLVSVRSGARASMPGMMDTVLNLGLNDITVEALAKKSGDRRFAFDSYRRFVQMYSDVVLGIEINHFEKHLERAKEKRGVKQDCELLPEDLEKLVKSYKAVVQLELGEEFPEDPKAQLWGAVGAVFNSWMNQRAKTYRALHDIPEWWGTAVNVQAMVFGNMGNDCATGVAFTRDPSTGKNEFYGEFLVNAQGEDVVAGIRTPQELTIRARQSHGSDLPSLEEVMPNIFRELLSVRSQLETHYKDMQDIEFTIQQGKLYMLQTRNGKRTAPAALQIAVDMAKEGLITKSQALLSLKPDLIDQLLHPTLDPKAKKEIIAKGLPASPGAAGGKVVFSADEAVRRCKDGEKVILVRIETSPDDIHGLHAAEGVLTTRGGMTSHAAVVARGMGRPCVAGAGSITVDYAAAKLSVGSVTVTEGQILTIDGSTGEVMVGEVPTVPPQLSGSFGTIMQWADEVRDMKVRANAETPADARQAKEFGAEGIGLVRTEHMFFEGQRIVAMRQMILATDEADRRQALDKLLVMQREDITELFRIMDGNPVTVRLLDPPLHEFIPHTEAEMALVAKAAGVPLDRVRRRAAELQEANPMLAEVGRSSKKLPVAEVMVPLVATVEELKLLKGVIEKTADAVKKEQGITFTYKIGTMIELPRAALQAGRLAEMAEPEMKMGICGEHGGDPASIEVRARRGAELKVLSAVETKVPGYFEKIRHEVVDRDKGKGEDGTWGTDTMTFQDDELSYALGKQGGTRKKLERASGAVVQYVGQNALFSGEKSLRRKAKEYMKWLFNQLEGPVYVDGWEDRDDCTVVDVPSECIGYVTGARRAALGNMEEEWGTLMFFMNKEAMNGGGKGRDRSDRSRGGSEQLAIFGDRRARRGAELKIMSAVETKSPGVFTRGVREKFSSEKGFATDRFVLKDDELSYALGKEGATRKKLELASGAILQYVGHVAFVAGDLKERKRCKQFIDWLLSQRRGSVTVSDIQDRDDCTEMMIPENCKGWVTGNRGSELRRVEQERLLIFSNNPGSKTGDGGRAHAERMVNEMVQDRRRSRNSVVIPVAAGAVTPAPAPGVETQGGGFGWSIAADPPPGGDDRRRGAATRDPELEHLELMDKVSGRDLAQRHALRAAAATAADANVAKGAGPRNPQATGCRGTKAYWNSLKLFLQWELFHRVQYFRTEPVRAFPWCKWPQQHVTHRSQEGEYMKGGPEGYKNLFMDKHGMHEEERLVGF</sequence>
<evidence type="ECO:0000313" key="14">
    <source>
        <dbReference type="Proteomes" id="UP001152797"/>
    </source>
</evidence>
<dbReference type="InterPro" id="IPR010121">
    <property type="entry name" value="Pyruvate_phosphate_dikinase"/>
</dbReference>
<evidence type="ECO:0000256" key="1">
    <source>
        <dbReference type="ARBA" id="ARBA00001946"/>
    </source>
</evidence>
<proteinExistence type="inferred from homology"/>
<evidence type="ECO:0000256" key="5">
    <source>
        <dbReference type="ARBA" id="ARBA00022723"/>
    </source>
</evidence>
<dbReference type="EMBL" id="CAMXCT030003562">
    <property type="protein sequence ID" value="CAL4792432.1"/>
    <property type="molecule type" value="Genomic_DNA"/>
</dbReference>
<feature type="domain" description="K Homology" evidence="10">
    <location>
        <begin position="809"/>
        <end position="872"/>
    </location>
</feature>
<comment type="similarity">
    <text evidence="2">Belongs to the PEP-utilizing enzyme family.</text>
</comment>
<evidence type="ECO:0000256" key="6">
    <source>
        <dbReference type="ARBA" id="ARBA00022741"/>
    </source>
</evidence>
<evidence type="ECO:0000256" key="3">
    <source>
        <dbReference type="ARBA" id="ARBA00011994"/>
    </source>
</evidence>
<dbReference type="InterPro" id="IPR036612">
    <property type="entry name" value="KH_dom_type_1_sf"/>
</dbReference>
<dbReference type="GO" id="GO:0016301">
    <property type="term" value="F:kinase activity"/>
    <property type="evidence" value="ECO:0007669"/>
    <property type="project" value="UniProtKB-KW"/>
</dbReference>
<feature type="domain" description="K Homology" evidence="10">
    <location>
        <begin position="990"/>
        <end position="1053"/>
    </location>
</feature>
<evidence type="ECO:0000313" key="12">
    <source>
        <dbReference type="EMBL" id="CAL1158495.1"/>
    </source>
</evidence>
<dbReference type="Proteomes" id="UP001152797">
    <property type="component" value="Unassembled WGS sequence"/>
</dbReference>
<evidence type="ECO:0000313" key="13">
    <source>
        <dbReference type="EMBL" id="CAL4792432.1"/>
    </source>
</evidence>
<keyword evidence="6" id="KW-0547">Nucleotide-binding</keyword>
<dbReference type="Gene3D" id="1.20.80.30">
    <property type="match status" value="1"/>
</dbReference>
<dbReference type="GO" id="GO:0046872">
    <property type="term" value="F:metal ion binding"/>
    <property type="evidence" value="ECO:0007669"/>
    <property type="project" value="UniProtKB-KW"/>
</dbReference>
<dbReference type="InterPro" id="IPR018274">
    <property type="entry name" value="PEP_util_AS"/>
</dbReference>
<gene>
    <name evidence="11" type="ORF">C1SCF055_LOCUS30873</name>
</gene>
<reference evidence="12" key="2">
    <citation type="submission" date="2024-04" db="EMBL/GenBank/DDBJ databases">
        <authorList>
            <person name="Chen Y."/>
            <person name="Shah S."/>
            <person name="Dougan E. K."/>
            <person name="Thang M."/>
            <person name="Chan C."/>
        </authorList>
    </citation>
    <scope>NUCLEOTIDE SEQUENCE [LARGE SCALE GENOMIC DNA]</scope>
</reference>
<dbReference type="GO" id="GO:0050242">
    <property type="term" value="F:pyruvate, phosphate dikinase activity"/>
    <property type="evidence" value="ECO:0007669"/>
    <property type="project" value="UniProtKB-EC"/>
</dbReference>
<dbReference type="Pfam" id="PF01326">
    <property type="entry name" value="PPDK_N"/>
    <property type="match status" value="3"/>
</dbReference>
<dbReference type="NCBIfam" id="NF004531">
    <property type="entry name" value="PRK05878.1"/>
    <property type="match status" value="1"/>
</dbReference>
<keyword evidence="9" id="KW-0460">Magnesium</keyword>